<reference evidence="2" key="2">
    <citation type="submission" date="2015-01" db="EMBL/GenBank/DDBJ databases">
        <title>Evolutionary Origins and Diversification of the Mycorrhizal Mutualists.</title>
        <authorList>
            <consortium name="DOE Joint Genome Institute"/>
            <consortium name="Mycorrhizal Genomics Consortium"/>
            <person name="Kohler A."/>
            <person name="Kuo A."/>
            <person name="Nagy L.G."/>
            <person name="Floudas D."/>
            <person name="Copeland A."/>
            <person name="Barry K.W."/>
            <person name="Cichocki N."/>
            <person name="Veneault-Fourrey C."/>
            <person name="LaButti K."/>
            <person name="Lindquist E.A."/>
            <person name="Lipzen A."/>
            <person name="Lundell T."/>
            <person name="Morin E."/>
            <person name="Murat C."/>
            <person name="Riley R."/>
            <person name="Ohm R."/>
            <person name="Sun H."/>
            <person name="Tunlid A."/>
            <person name="Henrissat B."/>
            <person name="Grigoriev I.V."/>
            <person name="Hibbett D.S."/>
            <person name="Martin F."/>
        </authorList>
    </citation>
    <scope>NUCLEOTIDE SEQUENCE [LARGE SCALE GENOMIC DNA]</scope>
    <source>
        <strain evidence="2">UH-Slu-Lm8-n1</strain>
    </source>
</reference>
<protein>
    <submittedName>
        <fullName evidence="1">Uncharacterized protein</fullName>
    </submittedName>
</protein>
<keyword evidence="2" id="KW-1185">Reference proteome</keyword>
<gene>
    <name evidence="1" type="ORF">CY34DRAFT_158103</name>
</gene>
<evidence type="ECO:0000313" key="2">
    <source>
        <dbReference type="Proteomes" id="UP000054485"/>
    </source>
</evidence>
<dbReference type="AlphaFoldDB" id="A0A0C9ZWM4"/>
<dbReference type="HOGENOM" id="CLU_2160072_0_0_1"/>
<dbReference type="InParanoid" id="A0A0C9ZWM4"/>
<organism evidence="1 2">
    <name type="scientific">Suillus luteus UH-Slu-Lm8-n1</name>
    <dbReference type="NCBI Taxonomy" id="930992"/>
    <lineage>
        <taxon>Eukaryota</taxon>
        <taxon>Fungi</taxon>
        <taxon>Dikarya</taxon>
        <taxon>Basidiomycota</taxon>
        <taxon>Agaricomycotina</taxon>
        <taxon>Agaricomycetes</taxon>
        <taxon>Agaricomycetidae</taxon>
        <taxon>Boletales</taxon>
        <taxon>Suillineae</taxon>
        <taxon>Suillaceae</taxon>
        <taxon>Suillus</taxon>
    </lineage>
</organism>
<evidence type="ECO:0000313" key="1">
    <source>
        <dbReference type="EMBL" id="KIK42210.1"/>
    </source>
</evidence>
<name>A0A0C9ZWM4_9AGAM</name>
<reference evidence="1 2" key="1">
    <citation type="submission" date="2014-04" db="EMBL/GenBank/DDBJ databases">
        <authorList>
            <consortium name="DOE Joint Genome Institute"/>
            <person name="Kuo A."/>
            <person name="Ruytinx J."/>
            <person name="Rineau F."/>
            <person name="Colpaert J."/>
            <person name="Kohler A."/>
            <person name="Nagy L.G."/>
            <person name="Floudas D."/>
            <person name="Copeland A."/>
            <person name="Barry K.W."/>
            <person name="Cichocki N."/>
            <person name="Veneault-Fourrey C."/>
            <person name="LaButti K."/>
            <person name="Lindquist E.A."/>
            <person name="Lipzen A."/>
            <person name="Lundell T."/>
            <person name="Morin E."/>
            <person name="Murat C."/>
            <person name="Sun H."/>
            <person name="Tunlid A."/>
            <person name="Henrissat B."/>
            <person name="Grigoriev I.V."/>
            <person name="Hibbett D.S."/>
            <person name="Martin F."/>
            <person name="Nordberg H.P."/>
            <person name="Cantor M.N."/>
            <person name="Hua S.X."/>
        </authorList>
    </citation>
    <scope>NUCLEOTIDE SEQUENCE [LARGE SCALE GENOMIC DNA]</scope>
    <source>
        <strain evidence="1 2">UH-Slu-Lm8-n1</strain>
    </source>
</reference>
<accession>A0A0C9ZWM4</accession>
<proteinExistence type="predicted"/>
<sequence>MALFFPLLGGPRGQVSEKDGDKVDGLDEGPFILNLRMLIIPMQEMLRIMVKSLPIVCRLTSTLSLYAPNLPLILTQGTHPLHQQHRHIHIPLNCDGRCMCSVQGSTILCSY</sequence>
<dbReference type="EMBL" id="KN835245">
    <property type="protein sequence ID" value="KIK42210.1"/>
    <property type="molecule type" value="Genomic_DNA"/>
</dbReference>
<dbReference type="Proteomes" id="UP000054485">
    <property type="component" value="Unassembled WGS sequence"/>
</dbReference>